<proteinExistence type="predicted"/>
<gene>
    <name evidence="2" type="ORF">QBC42DRAFT_253958</name>
</gene>
<organism evidence="2 3">
    <name type="scientific">Cladorrhinum samala</name>
    <dbReference type="NCBI Taxonomy" id="585594"/>
    <lineage>
        <taxon>Eukaryota</taxon>
        <taxon>Fungi</taxon>
        <taxon>Dikarya</taxon>
        <taxon>Ascomycota</taxon>
        <taxon>Pezizomycotina</taxon>
        <taxon>Sordariomycetes</taxon>
        <taxon>Sordariomycetidae</taxon>
        <taxon>Sordariales</taxon>
        <taxon>Podosporaceae</taxon>
        <taxon>Cladorrhinum</taxon>
    </lineage>
</organism>
<dbReference type="Proteomes" id="UP001321749">
    <property type="component" value="Unassembled WGS sequence"/>
</dbReference>
<keyword evidence="3" id="KW-1185">Reference proteome</keyword>
<feature type="compositionally biased region" description="Low complexity" evidence="1">
    <location>
        <begin position="25"/>
        <end position="34"/>
    </location>
</feature>
<comment type="caution">
    <text evidence="2">The sequence shown here is derived from an EMBL/GenBank/DDBJ whole genome shotgun (WGS) entry which is preliminary data.</text>
</comment>
<dbReference type="AlphaFoldDB" id="A0AAV9HGY6"/>
<sequence length="300" mass="34068">MLYGSLAMRPRNVTGQPRADDETVSASQSSATPKSSHEEGSYKPSVVDVLVVKVMLNRALKFPPEIVDIVIDVAEYWPHYTVEVKWGDNTPEVVRGRSGFTRDDGPEDKFLIRTPPLGLQKWGNQDIYRTPLQPKPHGGEWPTEAFQDLVASPTALLSHPCRRIRFTIRSHDQGWGGSWADEEEVGPYSGSWTWFEAGLERWCRKEEDEMPRLELEHARSIYPEVKWDDDKKEAGFELPLAPKEDLQIQANITADHAFTDHTVTWNYDDDIDPEKDTETAAKLEKLHGRGRATGNGKFIK</sequence>
<protein>
    <submittedName>
        <fullName evidence="2">Uncharacterized protein</fullName>
    </submittedName>
</protein>
<evidence type="ECO:0000313" key="2">
    <source>
        <dbReference type="EMBL" id="KAK4459925.1"/>
    </source>
</evidence>
<reference evidence="2" key="2">
    <citation type="submission" date="2023-06" db="EMBL/GenBank/DDBJ databases">
        <authorList>
            <consortium name="Lawrence Berkeley National Laboratory"/>
            <person name="Mondo S.J."/>
            <person name="Hensen N."/>
            <person name="Bonometti L."/>
            <person name="Westerberg I."/>
            <person name="Brannstrom I.O."/>
            <person name="Guillou S."/>
            <person name="Cros-Aarteil S."/>
            <person name="Calhoun S."/>
            <person name="Haridas S."/>
            <person name="Kuo A."/>
            <person name="Pangilinan J."/>
            <person name="Riley R."/>
            <person name="Labutti K."/>
            <person name="Andreopoulos B."/>
            <person name="Lipzen A."/>
            <person name="Chen C."/>
            <person name="Yanf M."/>
            <person name="Daum C."/>
            <person name="Ng V."/>
            <person name="Clum A."/>
            <person name="Steindorff A."/>
            <person name="Ohm R."/>
            <person name="Martin F."/>
            <person name="Silar P."/>
            <person name="Natvig D."/>
            <person name="Lalanne C."/>
            <person name="Gautier V."/>
            <person name="Ament-Velasquez S.L."/>
            <person name="Kruys A."/>
            <person name="Hutchinson M.I."/>
            <person name="Powell A.J."/>
            <person name="Barry K."/>
            <person name="Miller A.N."/>
            <person name="Grigoriev I.V."/>
            <person name="Debuchy R."/>
            <person name="Gladieux P."/>
            <person name="Thoren M.H."/>
            <person name="Johannesson H."/>
        </authorList>
    </citation>
    <scope>NUCLEOTIDE SEQUENCE</scope>
    <source>
        <strain evidence="2">PSN324</strain>
    </source>
</reference>
<feature type="region of interest" description="Disordered" evidence="1">
    <location>
        <begin position="1"/>
        <end position="41"/>
    </location>
</feature>
<reference evidence="2" key="1">
    <citation type="journal article" date="2023" name="Mol. Phylogenet. Evol.">
        <title>Genome-scale phylogeny and comparative genomics of the fungal order Sordariales.</title>
        <authorList>
            <person name="Hensen N."/>
            <person name="Bonometti L."/>
            <person name="Westerberg I."/>
            <person name="Brannstrom I.O."/>
            <person name="Guillou S."/>
            <person name="Cros-Aarteil S."/>
            <person name="Calhoun S."/>
            <person name="Haridas S."/>
            <person name="Kuo A."/>
            <person name="Mondo S."/>
            <person name="Pangilinan J."/>
            <person name="Riley R."/>
            <person name="LaButti K."/>
            <person name="Andreopoulos B."/>
            <person name="Lipzen A."/>
            <person name="Chen C."/>
            <person name="Yan M."/>
            <person name="Daum C."/>
            <person name="Ng V."/>
            <person name="Clum A."/>
            <person name="Steindorff A."/>
            <person name="Ohm R.A."/>
            <person name="Martin F."/>
            <person name="Silar P."/>
            <person name="Natvig D.O."/>
            <person name="Lalanne C."/>
            <person name="Gautier V."/>
            <person name="Ament-Velasquez S.L."/>
            <person name="Kruys A."/>
            <person name="Hutchinson M.I."/>
            <person name="Powell A.J."/>
            <person name="Barry K."/>
            <person name="Miller A.N."/>
            <person name="Grigoriev I.V."/>
            <person name="Debuchy R."/>
            <person name="Gladieux P."/>
            <person name="Hiltunen Thoren M."/>
            <person name="Johannesson H."/>
        </authorList>
    </citation>
    <scope>NUCLEOTIDE SEQUENCE</scope>
    <source>
        <strain evidence="2">PSN324</strain>
    </source>
</reference>
<name>A0AAV9HGY6_9PEZI</name>
<dbReference type="EMBL" id="MU865024">
    <property type="protein sequence ID" value="KAK4459925.1"/>
    <property type="molecule type" value="Genomic_DNA"/>
</dbReference>
<accession>A0AAV9HGY6</accession>
<evidence type="ECO:0000313" key="3">
    <source>
        <dbReference type="Proteomes" id="UP001321749"/>
    </source>
</evidence>
<evidence type="ECO:0000256" key="1">
    <source>
        <dbReference type="SAM" id="MobiDB-lite"/>
    </source>
</evidence>